<protein>
    <submittedName>
        <fullName evidence="2">AGC-kinase C-terminal domain-containing protein</fullName>
    </submittedName>
</protein>
<evidence type="ECO:0000313" key="2">
    <source>
        <dbReference type="WBParaSite" id="ECPE_0001525301-mRNA-1"/>
    </source>
</evidence>
<dbReference type="WBParaSite" id="ECPE_0001525301-mRNA-1">
    <property type="protein sequence ID" value="ECPE_0001525301-mRNA-1"/>
    <property type="gene ID" value="ECPE_0001525301"/>
</dbReference>
<feature type="region of interest" description="Disordered" evidence="1">
    <location>
        <begin position="1"/>
        <end position="37"/>
    </location>
</feature>
<dbReference type="AlphaFoldDB" id="A0A183B7M8"/>
<evidence type="ECO:0000256" key="1">
    <source>
        <dbReference type="SAM" id="MobiDB-lite"/>
    </source>
</evidence>
<accession>A0A183B7M8</accession>
<organism evidence="2">
    <name type="scientific">Echinostoma caproni</name>
    <dbReference type="NCBI Taxonomy" id="27848"/>
    <lineage>
        <taxon>Eukaryota</taxon>
        <taxon>Metazoa</taxon>
        <taxon>Spiralia</taxon>
        <taxon>Lophotrochozoa</taxon>
        <taxon>Platyhelminthes</taxon>
        <taxon>Trematoda</taxon>
        <taxon>Digenea</taxon>
        <taxon>Plagiorchiida</taxon>
        <taxon>Echinostomata</taxon>
        <taxon>Echinostomatoidea</taxon>
        <taxon>Echinostomatidae</taxon>
        <taxon>Echinostoma</taxon>
    </lineage>
</organism>
<sequence>LDDNDNDVDDAHRADPTVVHAGNETAHSAPRSTEDDRFDQFLIDPTFKISQTHPDYKEAVDFLRYMRRRKVQHPNLSVGRA</sequence>
<reference evidence="2" key="1">
    <citation type="submission" date="2016-06" db="UniProtKB">
        <authorList>
            <consortium name="WormBaseParasite"/>
        </authorList>
    </citation>
    <scope>IDENTIFICATION</scope>
</reference>
<name>A0A183B7M8_9TREM</name>
<proteinExistence type="predicted"/>